<protein>
    <submittedName>
        <fullName evidence="2">Cyclic nucleotide-binding domain-containing protein</fullName>
    </submittedName>
</protein>
<dbReference type="InterPro" id="IPR000595">
    <property type="entry name" value="cNMP-bd_dom"/>
</dbReference>
<dbReference type="SUPFAM" id="SSF51206">
    <property type="entry name" value="cAMP-binding domain-like"/>
    <property type="match status" value="2"/>
</dbReference>
<evidence type="ECO:0000313" key="2">
    <source>
        <dbReference type="EMBL" id="WXA97258.1"/>
    </source>
</evidence>
<dbReference type="InterPro" id="IPR014710">
    <property type="entry name" value="RmlC-like_jellyroll"/>
</dbReference>
<proteinExistence type="predicted"/>
<dbReference type="InterPro" id="IPR018488">
    <property type="entry name" value="cNMP-bd_CS"/>
</dbReference>
<organism evidence="2 3">
    <name type="scientific">Pendulispora brunnea</name>
    <dbReference type="NCBI Taxonomy" id="2905690"/>
    <lineage>
        <taxon>Bacteria</taxon>
        <taxon>Pseudomonadati</taxon>
        <taxon>Myxococcota</taxon>
        <taxon>Myxococcia</taxon>
        <taxon>Myxococcales</taxon>
        <taxon>Sorangiineae</taxon>
        <taxon>Pendulisporaceae</taxon>
        <taxon>Pendulispora</taxon>
    </lineage>
</organism>
<feature type="domain" description="Cyclic nucleotide-binding" evidence="1">
    <location>
        <begin position="308"/>
        <end position="428"/>
    </location>
</feature>
<dbReference type="PROSITE" id="PS50042">
    <property type="entry name" value="CNMP_BINDING_3"/>
    <property type="match status" value="2"/>
</dbReference>
<dbReference type="PRINTS" id="PR00103">
    <property type="entry name" value="CAMPKINASE"/>
</dbReference>
<accession>A0ABZ2KEY8</accession>
<dbReference type="CDD" id="cd00038">
    <property type="entry name" value="CAP_ED"/>
    <property type="match status" value="2"/>
</dbReference>
<gene>
    <name evidence="2" type="ORF">LZC95_10465</name>
</gene>
<dbReference type="PANTHER" id="PTHR11635">
    <property type="entry name" value="CAMP-DEPENDENT PROTEIN KINASE REGULATORY CHAIN"/>
    <property type="match status" value="1"/>
</dbReference>
<dbReference type="SMART" id="SM00100">
    <property type="entry name" value="cNMP"/>
    <property type="match status" value="2"/>
</dbReference>
<dbReference type="Pfam" id="PF00027">
    <property type="entry name" value="cNMP_binding"/>
    <property type="match status" value="2"/>
</dbReference>
<dbReference type="Proteomes" id="UP001379533">
    <property type="component" value="Chromosome"/>
</dbReference>
<dbReference type="EMBL" id="CP089982">
    <property type="protein sequence ID" value="WXA97258.1"/>
    <property type="molecule type" value="Genomic_DNA"/>
</dbReference>
<dbReference type="InterPro" id="IPR018490">
    <property type="entry name" value="cNMP-bd_dom_sf"/>
</dbReference>
<name>A0ABZ2KEY8_9BACT</name>
<dbReference type="RefSeq" id="WP_394847873.1">
    <property type="nucleotide sequence ID" value="NZ_CP089982.1"/>
</dbReference>
<evidence type="ECO:0000313" key="3">
    <source>
        <dbReference type="Proteomes" id="UP001379533"/>
    </source>
</evidence>
<evidence type="ECO:0000259" key="1">
    <source>
        <dbReference type="PROSITE" id="PS50042"/>
    </source>
</evidence>
<dbReference type="PANTHER" id="PTHR11635:SF152">
    <property type="entry name" value="CAMP-DEPENDENT PROTEIN KINASE TYPE I REGULATORY SUBUNIT-RELATED"/>
    <property type="match status" value="1"/>
</dbReference>
<feature type="domain" description="Cyclic nucleotide-binding" evidence="1">
    <location>
        <begin position="175"/>
        <end position="279"/>
    </location>
</feature>
<sequence>MRTAPPDLPGSQTTDSPVDRALALMLADEGEAALRWAAAVVEHDVTPSALILTCRLLADAGRTEAATEGLELAVKQAIDAGNLPLAVAAVADLRQLGRAVDRYFDEIAASFCVGSSRLSDISSPPPPLPNFETFQPMSSFLAGPALLSKATSIVHGARERYQKGRELPPIAPLPFFSALEMEGLRALIAAFEMITVPAGQAVIVEGEEGAEAYIVARGELEVRRKPPPDDGGDVTLARLVNGSLFGEMALLSRTPRAASVVACRPSILLVARRDALEKVAQARPDVGIELAAHCRRRMVANLVRTSRVLIDVHPDARPALVERFETCVFEKGEKLIRVGEEASGLHLIASGEVAVVGYEPGEEPLVISTLGAGEVVGEVALVLRRKAVADVVAVHPTVTLHLPREDFISLIKDHPAILGSLYLSAIQRDDETTAVIANATTRVTDDYILV</sequence>
<dbReference type="InterPro" id="IPR050503">
    <property type="entry name" value="cAMP-dep_PK_reg_su-like"/>
</dbReference>
<reference evidence="2 3" key="1">
    <citation type="submission" date="2021-12" db="EMBL/GenBank/DDBJ databases">
        <title>Discovery of the Pendulisporaceae a myxobacterial family with distinct sporulation behavior and unique specialized metabolism.</title>
        <authorList>
            <person name="Garcia R."/>
            <person name="Popoff A."/>
            <person name="Bader C.D."/>
            <person name="Loehr J."/>
            <person name="Walesch S."/>
            <person name="Walt C."/>
            <person name="Boldt J."/>
            <person name="Bunk B."/>
            <person name="Haeckl F.J.F.P.J."/>
            <person name="Gunesch A.P."/>
            <person name="Birkelbach J."/>
            <person name="Nuebel U."/>
            <person name="Pietschmann T."/>
            <person name="Bach T."/>
            <person name="Mueller R."/>
        </authorList>
    </citation>
    <scope>NUCLEOTIDE SEQUENCE [LARGE SCALE GENOMIC DNA]</scope>
    <source>
        <strain evidence="2 3">MSr12523</strain>
    </source>
</reference>
<dbReference type="Gene3D" id="2.60.120.10">
    <property type="entry name" value="Jelly Rolls"/>
    <property type="match status" value="2"/>
</dbReference>
<dbReference type="PROSITE" id="PS00889">
    <property type="entry name" value="CNMP_BINDING_2"/>
    <property type="match status" value="1"/>
</dbReference>
<keyword evidence="3" id="KW-1185">Reference proteome</keyword>